<dbReference type="RefSeq" id="WP_009765007.1">
    <property type="nucleotide sequence ID" value="NZ_CP009223.1"/>
</dbReference>
<dbReference type="NCBIfam" id="TIGR00435">
    <property type="entry name" value="cysS"/>
    <property type="match status" value="1"/>
</dbReference>
<dbReference type="GO" id="GO:0008270">
    <property type="term" value="F:zinc ion binding"/>
    <property type="evidence" value="ECO:0007669"/>
    <property type="project" value="UniProtKB-UniRule"/>
</dbReference>
<feature type="binding site" evidence="13">
    <location>
        <position position="241"/>
    </location>
    <ligand>
        <name>Zn(2+)</name>
        <dbReference type="ChEBI" id="CHEBI:29105"/>
    </ligand>
</feature>
<dbReference type="AlphaFoldDB" id="A0A075U7D3"/>
<evidence type="ECO:0000259" key="14">
    <source>
        <dbReference type="SMART" id="SM00840"/>
    </source>
</evidence>
<dbReference type="FunFam" id="3.40.50.620:FF:000009">
    <property type="entry name" value="Cysteine--tRNA ligase"/>
    <property type="match status" value="1"/>
</dbReference>
<evidence type="ECO:0000256" key="10">
    <source>
        <dbReference type="ARBA" id="ARBA00022917"/>
    </source>
</evidence>
<dbReference type="SMART" id="SM00840">
    <property type="entry name" value="DALR_2"/>
    <property type="match status" value="1"/>
</dbReference>
<keyword evidence="16" id="KW-1185">Reference proteome</keyword>
<keyword evidence="11 13" id="KW-0030">Aminoacyl-tRNA synthetase</keyword>
<feature type="binding site" evidence="13">
    <location>
        <position position="237"/>
    </location>
    <ligand>
        <name>Zn(2+)</name>
        <dbReference type="ChEBI" id="CHEBI:29105"/>
    </ligand>
</feature>
<dbReference type="InterPro" id="IPR015273">
    <property type="entry name" value="Cys-tRNA-synt_Ia_DALR"/>
</dbReference>
<gene>
    <name evidence="13" type="primary">cysS</name>
    <name evidence="15" type="ORF">WS74_1131</name>
</gene>
<dbReference type="Gene3D" id="1.20.120.1910">
    <property type="entry name" value="Cysteine-tRNA ligase, C-terminal anti-codon recognition domain"/>
    <property type="match status" value="1"/>
</dbReference>
<keyword evidence="8 13" id="KW-0862">Zinc</keyword>
<keyword evidence="9 13" id="KW-0067">ATP-binding</keyword>
<dbReference type="Pfam" id="PF23493">
    <property type="entry name" value="CysS_C"/>
    <property type="match status" value="1"/>
</dbReference>
<dbReference type="KEGG" id="wct:WS74_1131"/>
<keyword evidence="5 13" id="KW-0436">Ligase</keyword>
<comment type="similarity">
    <text evidence="2 13">Belongs to the class-I aminoacyl-tRNA synthetase family.</text>
</comment>
<name>A0A075U7D3_9LACO</name>
<evidence type="ECO:0000313" key="15">
    <source>
        <dbReference type="EMBL" id="AIM63382.1"/>
    </source>
</evidence>
<feature type="binding site" evidence="13">
    <location>
        <position position="274"/>
    </location>
    <ligand>
        <name>ATP</name>
        <dbReference type="ChEBI" id="CHEBI:30616"/>
    </ligand>
</feature>
<evidence type="ECO:0000256" key="4">
    <source>
        <dbReference type="ARBA" id="ARBA00022490"/>
    </source>
</evidence>
<evidence type="ECO:0000256" key="3">
    <source>
        <dbReference type="ARBA" id="ARBA00011245"/>
    </source>
</evidence>
<dbReference type="KEGG" id="wce:WS08_1063"/>
<keyword evidence="10 13" id="KW-0648">Protein biosynthesis</keyword>
<dbReference type="InterPro" id="IPR056411">
    <property type="entry name" value="CysS_C"/>
</dbReference>
<dbReference type="CDD" id="cd00672">
    <property type="entry name" value="CysRS_core"/>
    <property type="match status" value="1"/>
</dbReference>
<dbReference type="GO" id="GO:0005524">
    <property type="term" value="F:ATP binding"/>
    <property type="evidence" value="ECO:0007669"/>
    <property type="project" value="UniProtKB-UniRule"/>
</dbReference>
<dbReference type="STRING" id="759620.WS105_1126"/>
<evidence type="ECO:0000313" key="16">
    <source>
        <dbReference type="Proteomes" id="UP000029079"/>
    </source>
</evidence>
<dbReference type="EMBL" id="CP009223">
    <property type="protein sequence ID" value="AIM63382.1"/>
    <property type="molecule type" value="Genomic_DNA"/>
</dbReference>
<evidence type="ECO:0000256" key="9">
    <source>
        <dbReference type="ARBA" id="ARBA00022840"/>
    </source>
</evidence>
<comment type="catalytic activity">
    <reaction evidence="12 13">
        <text>tRNA(Cys) + L-cysteine + ATP = L-cysteinyl-tRNA(Cys) + AMP + diphosphate</text>
        <dbReference type="Rhea" id="RHEA:17773"/>
        <dbReference type="Rhea" id="RHEA-COMP:9661"/>
        <dbReference type="Rhea" id="RHEA-COMP:9679"/>
        <dbReference type="ChEBI" id="CHEBI:30616"/>
        <dbReference type="ChEBI" id="CHEBI:33019"/>
        <dbReference type="ChEBI" id="CHEBI:35235"/>
        <dbReference type="ChEBI" id="CHEBI:78442"/>
        <dbReference type="ChEBI" id="CHEBI:78517"/>
        <dbReference type="ChEBI" id="CHEBI:456215"/>
        <dbReference type="EC" id="6.1.1.16"/>
    </reaction>
</comment>
<feature type="binding site" evidence="13">
    <location>
        <position position="27"/>
    </location>
    <ligand>
        <name>Zn(2+)</name>
        <dbReference type="ChEBI" id="CHEBI:29105"/>
    </ligand>
</feature>
<dbReference type="GO" id="GO:0006423">
    <property type="term" value="P:cysteinyl-tRNA aminoacylation"/>
    <property type="evidence" value="ECO:0007669"/>
    <property type="project" value="UniProtKB-UniRule"/>
</dbReference>
<evidence type="ECO:0000256" key="1">
    <source>
        <dbReference type="ARBA" id="ARBA00004496"/>
    </source>
</evidence>
<dbReference type="Pfam" id="PF09190">
    <property type="entry name" value="DALR_2"/>
    <property type="match status" value="1"/>
</dbReference>
<feature type="short sequence motif" description="'KMSKS' region" evidence="13">
    <location>
        <begin position="271"/>
        <end position="275"/>
    </location>
</feature>
<organism evidence="15 16">
    <name type="scientific">Weissella ceti</name>
    <dbReference type="NCBI Taxonomy" id="759620"/>
    <lineage>
        <taxon>Bacteria</taxon>
        <taxon>Bacillati</taxon>
        <taxon>Bacillota</taxon>
        <taxon>Bacilli</taxon>
        <taxon>Lactobacillales</taxon>
        <taxon>Lactobacillaceae</taxon>
        <taxon>Weissella</taxon>
    </lineage>
</organism>
<dbReference type="Proteomes" id="UP000029079">
    <property type="component" value="Chromosome"/>
</dbReference>
<comment type="subcellular location">
    <subcellularLocation>
        <location evidence="1 13">Cytoplasm</location>
    </subcellularLocation>
</comment>
<dbReference type="GO" id="GO:0005829">
    <property type="term" value="C:cytosol"/>
    <property type="evidence" value="ECO:0007669"/>
    <property type="project" value="TreeGrafter"/>
</dbReference>
<feature type="short sequence motif" description="'HIGH' region" evidence="13">
    <location>
        <begin position="29"/>
        <end position="39"/>
    </location>
</feature>
<dbReference type="Pfam" id="PF01406">
    <property type="entry name" value="tRNA-synt_1e"/>
    <property type="match status" value="1"/>
</dbReference>
<proteinExistence type="inferred from homology"/>
<dbReference type="InterPro" id="IPR015803">
    <property type="entry name" value="Cys-tRNA-ligase"/>
</dbReference>
<dbReference type="KEGG" id="wci:WS105_1126"/>
<comment type="subunit">
    <text evidence="3 13">Monomer.</text>
</comment>
<accession>A0A075U7D3</accession>
<dbReference type="EC" id="6.1.1.16" evidence="13"/>
<feature type="binding site" evidence="13">
    <location>
        <position position="212"/>
    </location>
    <ligand>
        <name>Zn(2+)</name>
        <dbReference type="ChEBI" id="CHEBI:29105"/>
    </ligand>
</feature>
<dbReference type="InterPro" id="IPR032678">
    <property type="entry name" value="tRNA-synt_1_cat_dom"/>
</dbReference>
<protein>
    <recommendedName>
        <fullName evidence="13">Cysteine--tRNA ligase</fullName>
        <ecNumber evidence="13">6.1.1.16</ecNumber>
    </recommendedName>
    <alternativeName>
        <fullName evidence="13">Cysteinyl-tRNA synthetase</fullName>
        <shortName evidence="13">CysRS</shortName>
    </alternativeName>
</protein>
<dbReference type="OrthoDB" id="9815130at2"/>
<dbReference type="HAMAP" id="MF_00041">
    <property type="entry name" value="Cys_tRNA_synth"/>
    <property type="match status" value="1"/>
</dbReference>
<sequence length="473" mass="53003">MKVFNTLSLEKETFEPVTPGVINMYVCGPTVYNYIHIGNARSAIAFDTIRRYLEYRGFDVRYISNFTDVDDKMIKAAAEEGITVPELADRYIAAYFEDTAALNVKPATVQPRATDNIPEIITFVEDLLAKEYAYEVEGDVYFRARKFPDYAHLAHQNLDEMAHNAAGRLDDEEQARKEDPMDFAVWKSAANDNAISWDSPWGAGRPGWHIECSVMATKYLGNNIDIHGGGIDLAFPHHTNEIAQSEARSGETFVHKWLHNGFVTVGDEQEKMSKSLGNFTTVHDLLAELHDPLALRFFMASTQYRRPIAFSTANLEQATNNLNRIRTGYRNLEFRLADAQEGISGETVAAVATIVAAFNEAMDDDFNVQNALAAVYDLVELANTSAQENVVLNNDVQLILDTLAKLMDVFGVDDLAQEALEDDAIQSLIDERDAARAARDFARSDEIREELAAQNILLEDTPQGTRWRRATQD</sequence>
<dbReference type="PATRIC" id="fig|759620.7.peg.1085"/>
<keyword evidence="7 13" id="KW-0547">Nucleotide-binding</keyword>
<evidence type="ECO:0000256" key="8">
    <source>
        <dbReference type="ARBA" id="ARBA00022833"/>
    </source>
</evidence>
<dbReference type="SUPFAM" id="SSF52374">
    <property type="entry name" value="Nucleotidylyl transferase"/>
    <property type="match status" value="1"/>
</dbReference>
<reference evidence="15 16" key="1">
    <citation type="journal article" date="2014" name="Genome Announc.">
        <title>Complete Genome Sequences of Fish Pathogenic Weissella ceti Strains WS74 and WS105.</title>
        <authorList>
            <person name="Figueiredo H.C."/>
            <person name="Leal C.A."/>
            <person name="Dorella F.A."/>
            <person name="Carvalho A.F."/>
            <person name="Soares S.C."/>
            <person name="Pereira F.L."/>
            <person name="Azevedo V.A."/>
        </authorList>
    </citation>
    <scope>NUCLEOTIDE SEQUENCE [LARGE SCALE GENOMIC DNA]</scope>
    <source>
        <strain evidence="15 16">WS74</strain>
    </source>
</reference>
<evidence type="ECO:0000256" key="7">
    <source>
        <dbReference type="ARBA" id="ARBA00022741"/>
    </source>
</evidence>
<keyword evidence="4 13" id="KW-0963">Cytoplasm</keyword>
<evidence type="ECO:0000256" key="6">
    <source>
        <dbReference type="ARBA" id="ARBA00022723"/>
    </source>
</evidence>
<dbReference type="SUPFAM" id="SSF47323">
    <property type="entry name" value="Anticodon-binding domain of a subclass of class I aminoacyl-tRNA synthetases"/>
    <property type="match status" value="1"/>
</dbReference>
<dbReference type="InterPro" id="IPR024909">
    <property type="entry name" value="Cys-tRNA/MSH_ligase"/>
</dbReference>
<evidence type="ECO:0000256" key="2">
    <source>
        <dbReference type="ARBA" id="ARBA00005594"/>
    </source>
</evidence>
<dbReference type="InterPro" id="IPR009080">
    <property type="entry name" value="tRNAsynth_Ia_anticodon-bd"/>
</dbReference>
<keyword evidence="6 13" id="KW-0479">Metal-binding</keyword>
<reference evidence="16" key="2">
    <citation type="submission" date="2014-08" db="EMBL/GenBank/DDBJ databases">
        <title>Complete genome of Weissella ceti strain WS74 isolated from diseased rainbow trout in Brazil.</title>
        <authorList>
            <person name="Figueiredo H.C.P."/>
            <person name="Leal C.A.G."/>
            <person name="Pereira F.L."/>
            <person name="Soares S.C."/>
            <person name="Dorella F.A."/>
            <person name="Carvalho A.F."/>
            <person name="Azevedo V.A.C."/>
        </authorList>
    </citation>
    <scope>NUCLEOTIDE SEQUENCE [LARGE SCALE GENOMIC DNA]</scope>
    <source>
        <strain evidence="16">WS74</strain>
    </source>
</reference>
<evidence type="ECO:0000256" key="12">
    <source>
        <dbReference type="ARBA" id="ARBA00047398"/>
    </source>
</evidence>
<dbReference type="InterPro" id="IPR014729">
    <property type="entry name" value="Rossmann-like_a/b/a_fold"/>
</dbReference>
<dbReference type="PRINTS" id="PR00983">
    <property type="entry name" value="TRNASYNTHCYS"/>
</dbReference>
<evidence type="ECO:0000256" key="11">
    <source>
        <dbReference type="ARBA" id="ARBA00023146"/>
    </source>
</evidence>
<dbReference type="PANTHER" id="PTHR10890:SF3">
    <property type="entry name" value="CYSTEINE--TRNA LIGASE, CYTOPLASMIC"/>
    <property type="match status" value="1"/>
</dbReference>
<dbReference type="GO" id="GO:0004817">
    <property type="term" value="F:cysteine-tRNA ligase activity"/>
    <property type="evidence" value="ECO:0007669"/>
    <property type="project" value="UniProtKB-UniRule"/>
</dbReference>
<evidence type="ECO:0000256" key="13">
    <source>
        <dbReference type="HAMAP-Rule" id="MF_00041"/>
    </source>
</evidence>
<dbReference type="PANTHER" id="PTHR10890">
    <property type="entry name" value="CYSTEINYL-TRNA SYNTHETASE"/>
    <property type="match status" value="1"/>
</dbReference>
<comment type="cofactor">
    <cofactor evidence="13">
        <name>Zn(2+)</name>
        <dbReference type="ChEBI" id="CHEBI:29105"/>
    </cofactor>
    <text evidence="13">Binds 1 zinc ion per subunit.</text>
</comment>
<dbReference type="Gene3D" id="3.40.50.620">
    <property type="entry name" value="HUPs"/>
    <property type="match status" value="1"/>
</dbReference>
<evidence type="ECO:0000256" key="5">
    <source>
        <dbReference type="ARBA" id="ARBA00022598"/>
    </source>
</evidence>
<feature type="domain" description="Cysteinyl-tRNA synthetase class Ia DALR" evidence="14">
    <location>
        <begin position="357"/>
        <end position="421"/>
    </location>
</feature>